<comment type="caution">
    <text evidence="2">The sequence shown here is derived from an EMBL/GenBank/DDBJ whole genome shotgun (WGS) entry which is preliminary data.</text>
</comment>
<feature type="transmembrane region" description="Helical" evidence="1">
    <location>
        <begin position="179"/>
        <end position="198"/>
    </location>
</feature>
<keyword evidence="3" id="KW-1185">Reference proteome</keyword>
<keyword evidence="1" id="KW-0812">Transmembrane</keyword>
<accession>A0ABT4T5A8</accession>
<dbReference type="EMBL" id="JAPNUD010000093">
    <property type="protein sequence ID" value="MDA0644315.1"/>
    <property type="molecule type" value="Genomic_DNA"/>
</dbReference>
<feature type="transmembrane region" description="Helical" evidence="1">
    <location>
        <begin position="152"/>
        <end position="172"/>
    </location>
</feature>
<evidence type="ECO:0000313" key="3">
    <source>
        <dbReference type="Proteomes" id="UP001212498"/>
    </source>
</evidence>
<sequence length="259" mass="27224">MRHVLPAEWLKLHSVRSSRLAILLALGGVLLGFGIAQMAVGMYDSASPAQQARARIAELEEVVLIVPQLSLGILGVLAMTSEYATGLIRTSLTVVPRRWPVLTAKAAVVGVIGLVTGPVVVFGTHLVCRWVIGDRFSGLYQAPFAGKLPLLVALSLTVPVFALLGLGLGAILRSTAGGITLLVGLVYVIPMIVGNLPGPWNEWLGSVMISALARQISGDLTTPGLYGTSLPPPMAAVLLACYAVLPVLAGLWLLQRRDA</sequence>
<evidence type="ECO:0000256" key="1">
    <source>
        <dbReference type="SAM" id="Phobius"/>
    </source>
</evidence>
<proteinExistence type="predicted"/>
<feature type="transmembrane region" description="Helical" evidence="1">
    <location>
        <begin position="234"/>
        <end position="254"/>
    </location>
</feature>
<feature type="transmembrane region" description="Helical" evidence="1">
    <location>
        <begin position="20"/>
        <end position="43"/>
    </location>
</feature>
<evidence type="ECO:0000313" key="2">
    <source>
        <dbReference type="EMBL" id="MDA0644315.1"/>
    </source>
</evidence>
<feature type="transmembrane region" description="Helical" evidence="1">
    <location>
        <begin position="106"/>
        <end position="132"/>
    </location>
</feature>
<keyword evidence="1" id="KW-0472">Membrane</keyword>
<name>A0ABT4T5A8_9ACTN</name>
<gene>
    <name evidence="2" type="ORF">OUY24_27120</name>
</gene>
<dbReference type="RefSeq" id="WP_271278343.1">
    <property type="nucleotide sequence ID" value="NZ_BAABFD010000014.1"/>
</dbReference>
<protein>
    <submittedName>
        <fullName evidence="2">ABC transporter permease subunit</fullName>
    </submittedName>
</protein>
<dbReference type="Proteomes" id="UP001212498">
    <property type="component" value="Unassembled WGS sequence"/>
</dbReference>
<reference evidence="2 3" key="1">
    <citation type="submission" date="2022-11" db="EMBL/GenBank/DDBJ databases">
        <title>Nonomuraea corallina sp. nov., a new species of the genus Nonomuraea isolated from sea side sediment in Thai sea.</title>
        <authorList>
            <person name="Ngamcharungchit C."/>
            <person name="Matsumoto A."/>
            <person name="Suriyachadkun C."/>
            <person name="Panbangred W."/>
            <person name="Inahashi Y."/>
            <person name="Intra B."/>
        </authorList>
    </citation>
    <scope>NUCLEOTIDE SEQUENCE [LARGE SCALE GENOMIC DNA]</scope>
    <source>
        <strain evidence="2 3">DSM 43553</strain>
    </source>
</reference>
<feature type="transmembrane region" description="Helical" evidence="1">
    <location>
        <begin position="63"/>
        <end position="85"/>
    </location>
</feature>
<keyword evidence="1" id="KW-1133">Transmembrane helix</keyword>
<organism evidence="2 3">
    <name type="scientific">Nonomuraea ferruginea</name>
    <dbReference type="NCBI Taxonomy" id="46174"/>
    <lineage>
        <taxon>Bacteria</taxon>
        <taxon>Bacillati</taxon>
        <taxon>Actinomycetota</taxon>
        <taxon>Actinomycetes</taxon>
        <taxon>Streptosporangiales</taxon>
        <taxon>Streptosporangiaceae</taxon>
        <taxon>Nonomuraea</taxon>
    </lineage>
</organism>